<keyword evidence="2" id="KW-0812">Transmembrane</keyword>
<evidence type="ECO:0000256" key="2">
    <source>
        <dbReference type="SAM" id="Phobius"/>
    </source>
</evidence>
<accession>A0A8H3DWC8</accession>
<dbReference type="EMBL" id="CAJMWV010010083">
    <property type="protein sequence ID" value="CAE6540903.1"/>
    <property type="molecule type" value="Genomic_DNA"/>
</dbReference>
<feature type="compositionally biased region" description="Polar residues" evidence="1">
    <location>
        <begin position="162"/>
        <end position="173"/>
    </location>
</feature>
<name>A0A8H3DWC8_9AGAM</name>
<proteinExistence type="predicted"/>
<dbReference type="AlphaFoldDB" id="A0A8H3DWC8"/>
<keyword evidence="2" id="KW-0472">Membrane</keyword>
<dbReference type="Proteomes" id="UP000663831">
    <property type="component" value="Unassembled WGS sequence"/>
</dbReference>
<feature type="transmembrane region" description="Helical" evidence="2">
    <location>
        <begin position="387"/>
        <end position="405"/>
    </location>
</feature>
<evidence type="ECO:0000313" key="4">
    <source>
        <dbReference type="Proteomes" id="UP000663831"/>
    </source>
</evidence>
<evidence type="ECO:0000313" key="3">
    <source>
        <dbReference type="EMBL" id="CAE6540903.1"/>
    </source>
</evidence>
<protein>
    <recommendedName>
        <fullName evidence="5">Laminin domain protein</fullName>
    </recommendedName>
</protein>
<evidence type="ECO:0000256" key="1">
    <source>
        <dbReference type="SAM" id="MobiDB-lite"/>
    </source>
</evidence>
<comment type="caution">
    <text evidence="3">The sequence shown here is derived from an EMBL/GenBank/DDBJ whole genome shotgun (WGS) entry which is preliminary data.</text>
</comment>
<sequence length="414" mass="46577">MTNYPTDQVCSPPELPPFLRNVYDLNKIVGVPKDEEMIGIHAVIRMAHKFTDVPDTCSPALLNQLSEHLFNAQMAKYRSRFPCSIFSTNTTYTPPALPAHVSPNLKPVSGTPTDEAVINVQNAFRFYQKFADIPTMFDPQVNADLSQHLFDLQMEKYMRRCSTPQTGPVSRQSLIEPKNPTRTTGQTDDEPNASTNNAGTGADEVQVYRQARNAEDVDAHKAIERSNRLTEQANQLAERSNLLIERSNGIAERANQLTERLNQPAEQSNRLIERFNALFEGLNKHFEEANQHSTHSNRIIEEFMTPVVKFGDILKNINSVLVGIQHAIVRGHKDNGLDALDCLVNQKGETPGVSWMTDHVSNGSLGPSLVLIHNYVSSLRYSRRLSVGYWILLLMVQMVIFPFVMNTTINQYNA</sequence>
<keyword evidence="2" id="KW-1133">Transmembrane helix</keyword>
<dbReference type="Gene3D" id="6.10.250.1010">
    <property type="match status" value="1"/>
</dbReference>
<reference evidence="3" key="1">
    <citation type="submission" date="2021-01" db="EMBL/GenBank/DDBJ databases">
        <authorList>
            <person name="Kaushik A."/>
        </authorList>
    </citation>
    <scope>NUCLEOTIDE SEQUENCE</scope>
    <source>
        <strain evidence="3">AG3-1AP</strain>
    </source>
</reference>
<feature type="region of interest" description="Disordered" evidence="1">
    <location>
        <begin position="162"/>
        <end position="201"/>
    </location>
</feature>
<gene>
    <name evidence="3" type="ORF">RDB_LOCUS175750</name>
</gene>
<feature type="compositionally biased region" description="Polar residues" evidence="1">
    <location>
        <begin position="180"/>
        <end position="199"/>
    </location>
</feature>
<organism evidence="3 4">
    <name type="scientific">Rhizoctonia solani</name>
    <dbReference type="NCBI Taxonomy" id="456999"/>
    <lineage>
        <taxon>Eukaryota</taxon>
        <taxon>Fungi</taxon>
        <taxon>Dikarya</taxon>
        <taxon>Basidiomycota</taxon>
        <taxon>Agaricomycotina</taxon>
        <taxon>Agaricomycetes</taxon>
        <taxon>Cantharellales</taxon>
        <taxon>Ceratobasidiaceae</taxon>
        <taxon>Rhizoctonia</taxon>
    </lineage>
</organism>
<evidence type="ECO:0008006" key="5">
    <source>
        <dbReference type="Google" id="ProtNLM"/>
    </source>
</evidence>